<feature type="compositionally biased region" description="Low complexity" evidence="1">
    <location>
        <begin position="107"/>
        <end position="116"/>
    </location>
</feature>
<keyword evidence="3" id="KW-1185">Reference proteome</keyword>
<feature type="compositionally biased region" description="Basic and acidic residues" evidence="1">
    <location>
        <begin position="229"/>
        <end position="242"/>
    </location>
</feature>
<dbReference type="AlphaFoldDB" id="A0A4U0WR41"/>
<feature type="region of interest" description="Disordered" evidence="1">
    <location>
        <begin position="1"/>
        <end position="138"/>
    </location>
</feature>
<feature type="compositionally biased region" description="Polar residues" evidence="1">
    <location>
        <begin position="21"/>
        <end position="31"/>
    </location>
</feature>
<proteinExistence type="predicted"/>
<organism evidence="2 3">
    <name type="scientific">Friedmanniomyces simplex</name>
    <dbReference type="NCBI Taxonomy" id="329884"/>
    <lineage>
        <taxon>Eukaryota</taxon>
        <taxon>Fungi</taxon>
        <taxon>Dikarya</taxon>
        <taxon>Ascomycota</taxon>
        <taxon>Pezizomycotina</taxon>
        <taxon>Dothideomycetes</taxon>
        <taxon>Dothideomycetidae</taxon>
        <taxon>Mycosphaerellales</taxon>
        <taxon>Teratosphaeriaceae</taxon>
        <taxon>Friedmanniomyces</taxon>
    </lineage>
</organism>
<feature type="compositionally biased region" description="Low complexity" evidence="1">
    <location>
        <begin position="347"/>
        <end position="374"/>
    </location>
</feature>
<evidence type="ECO:0000313" key="2">
    <source>
        <dbReference type="EMBL" id="TKA65902.1"/>
    </source>
</evidence>
<name>A0A4U0WR41_9PEZI</name>
<gene>
    <name evidence="2" type="ORF">B0A55_10871</name>
</gene>
<dbReference type="Proteomes" id="UP000309340">
    <property type="component" value="Unassembled WGS sequence"/>
</dbReference>
<feature type="region of interest" description="Disordered" evidence="1">
    <location>
        <begin position="347"/>
        <end position="422"/>
    </location>
</feature>
<evidence type="ECO:0000256" key="1">
    <source>
        <dbReference type="SAM" id="MobiDB-lite"/>
    </source>
</evidence>
<dbReference type="EMBL" id="NAJQ01000696">
    <property type="protein sequence ID" value="TKA65902.1"/>
    <property type="molecule type" value="Genomic_DNA"/>
</dbReference>
<dbReference type="STRING" id="329884.A0A4U0WR41"/>
<feature type="compositionally biased region" description="Polar residues" evidence="1">
    <location>
        <begin position="40"/>
        <end position="86"/>
    </location>
</feature>
<comment type="caution">
    <text evidence="2">The sequence shown here is derived from an EMBL/GenBank/DDBJ whole genome shotgun (WGS) entry which is preliminary data.</text>
</comment>
<accession>A0A4U0WR41</accession>
<dbReference type="OrthoDB" id="5432at2759"/>
<feature type="region of interest" description="Disordered" evidence="1">
    <location>
        <begin position="182"/>
        <end position="332"/>
    </location>
</feature>
<sequence length="697" mass="76935">MAGSSSNNGRMYGATFRATGPNYSQYAQGASQYAPPAQYQYASNQPSQHWQPAQAQTQRSNDSGYTTNQAYAQPSPTYPQASTSMQYGYGMPSGSYETSHAAPPPQSTSYSSQSWPFRPTPTEGYQNDPKPSVVTASSTVTQHIDAGEVSVSGYTGIQTSWHQGCYQPVSLNAHSAAQQSVEASLQAGEASRTDSTIQHAAAGHKRKRTGEHERRPASANHGPELSSLEAHRNQNARGERRQPPSGSLEVVSRPTRQEAPAPEVQGSPSQPPTKADEGSNHASSANLPADGPGPRAAWSIGPAYGRKRGPKGNRLPKTLEMSRNGGPTGTAAEFASQHSDEFLTGEQVSALQSASGAAQSSANSSAPQQQQPYAETPTQQNVNLPAVEEAPPTTTQTGAEEDDRPNTNARPPTPTEPVTSKDRFLRKNMHLPPVVGSYLHYSNKTVKYNPMVVGIDDIRQKLFELKVPVLLNSQQIADYWSHMTNVWMRSTKESLKGEGAWLEAWECRHRKRVTAKHKTKEGRGAWQSKRELLKESSPCSMRIRMAYYIRHADTDENHQGGIFMCRCLPEWMYLERSPRCTEAASHNHDIDMLDRFKRSDALMYFVKNKAEEGYSYSAVTHWLHDKYGSVTRQAQFVGKQEVANVSQRWRKANRHIELRLVVEEPTAEEVERKKCLDLVHSASNEGLTRALVAVCKR</sequence>
<reference evidence="2 3" key="1">
    <citation type="submission" date="2017-03" db="EMBL/GenBank/DDBJ databases">
        <title>Genomes of endolithic fungi from Antarctica.</title>
        <authorList>
            <person name="Coleine C."/>
            <person name="Masonjones S."/>
            <person name="Stajich J.E."/>
        </authorList>
    </citation>
    <scope>NUCLEOTIDE SEQUENCE [LARGE SCALE GENOMIC DNA]</scope>
    <source>
        <strain evidence="2 3">CCFEE 5184</strain>
    </source>
</reference>
<protein>
    <submittedName>
        <fullName evidence="2">Uncharacterized protein</fullName>
    </submittedName>
</protein>
<evidence type="ECO:0000313" key="3">
    <source>
        <dbReference type="Proteomes" id="UP000309340"/>
    </source>
</evidence>